<keyword evidence="4" id="KW-1185">Reference proteome</keyword>
<feature type="compositionally biased region" description="Low complexity" evidence="1">
    <location>
        <begin position="168"/>
        <end position="192"/>
    </location>
</feature>
<reference evidence="3 4" key="1">
    <citation type="submission" date="2017-04" db="EMBL/GenBank/DDBJ databases">
        <title>Genome Sequence of the Model Brown-Rot Fungus Postia placenta SB12.</title>
        <authorList>
            <consortium name="DOE Joint Genome Institute"/>
            <person name="Gaskell J."/>
            <person name="Kersten P."/>
            <person name="Larrondo L.F."/>
            <person name="Canessa P."/>
            <person name="Martinez D."/>
            <person name="Hibbett D."/>
            <person name="Schmoll M."/>
            <person name="Kubicek C.P."/>
            <person name="Martinez A.T."/>
            <person name="Yadav J."/>
            <person name="Master E."/>
            <person name="Magnuson J.K."/>
            <person name="James T."/>
            <person name="Yaver D."/>
            <person name="Berka R."/>
            <person name="Labutti K."/>
            <person name="Lipzen A."/>
            <person name="Aerts A."/>
            <person name="Barry K."/>
            <person name="Henrissat B."/>
            <person name="Blanchette R."/>
            <person name="Grigoriev I."/>
            <person name="Cullen D."/>
        </authorList>
    </citation>
    <scope>NUCLEOTIDE SEQUENCE [LARGE SCALE GENOMIC DNA]</scope>
    <source>
        <strain evidence="3 4">MAD-698-R-SB12</strain>
    </source>
</reference>
<evidence type="ECO:0000313" key="4">
    <source>
        <dbReference type="Proteomes" id="UP000194127"/>
    </source>
</evidence>
<gene>
    <name evidence="3" type="ORF">POSPLADRAFT_1180634</name>
</gene>
<evidence type="ECO:0000259" key="2">
    <source>
        <dbReference type="PROSITE" id="PS51388"/>
    </source>
</evidence>
<dbReference type="InterPro" id="IPR000375">
    <property type="entry name" value="Dynamin_stalk"/>
</dbReference>
<dbReference type="InterPro" id="IPR020850">
    <property type="entry name" value="GED_dom"/>
</dbReference>
<feature type="compositionally biased region" description="Polar residues" evidence="1">
    <location>
        <begin position="132"/>
        <end position="148"/>
    </location>
</feature>
<evidence type="ECO:0000256" key="1">
    <source>
        <dbReference type="SAM" id="MobiDB-lite"/>
    </source>
</evidence>
<dbReference type="OrthoDB" id="3350619at2759"/>
<sequence>MYLNDVKKCITASVTRELPNNVPYPVKVHLILAFQRTWPLHSTNCFERVYAAFDKTLAALMESKFKRYGSLHSRIRIAVQELLKLHKETTLAQLTTLLTLESTPFTQNSHYLAEKTAKSLALYKEARAGKTPPTSISARATPSGSRSFNLPALPYRPPPAQTPSIGESAFSFVSPSASNAAAAPSAPRVSNAQNGADEAKPRPATPKPAEKATPKPAETATPAATVQHTSSSPFGHIIQPPVTQPTSNAFAASQSNRAFPGSAFATPQAGSAFAAPQAGSAFAATQSTNAFAAPQNSFAVAAQAEERQKNEQDALAALAKLGYNVTAADLGKLNPPDIFEEELQVMAEVRAYFHVSYKRVIDYIPLAIDHQFLFGFTTALQQCLVEKLGLGAAKAAERCAAYLSEEPNIVAIRRELLAKKERLESVRTELDNFGLIQSTEGGVVLGMTRLCDCQPAMRRSLAHPIRLLLPAMRRQADYIPLRSSPHAGENASNAETDHSGNRLLIWACIGAICSSVLSFVIFAYGQILQVEPTVQVQYPYGKALRRPNPYVNLDKVLQNSNTTFSPITNFPQIVLQIDASDTLRRTREDHRQWRSHLGTVYPDDRRIIVSAETSTIVQFRNIDYAMERCVLTASIPRHTEPHDPAVTLLDPTDVDIWMLDMTEEMSPHIPGTWERAAKRRSLLATLTFEREGQTNSTSFHCPSNEYTTLELSCASSEKPCLLDFWQDQRAKPRGGFYMTQYQTPVKPEKSRRISV</sequence>
<feature type="region of interest" description="Disordered" evidence="1">
    <location>
        <begin position="126"/>
        <end position="248"/>
    </location>
</feature>
<dbReference type="GeneID" id="36333721"/>
<dbReference type="GO" id="GO:0005525">
    <property type="term" value="F:GTP binding"/>
    <property type="evidence" value="ECO:0007669"/>
    <property type="project" value="InterPro"/>
</dbReference>
<dbReference type="PROSITE" id="PS51388">
    <property type="entry name" value="GED"/>
    <property type="match status" value="1"/>
</dbReference>
<dbReference type="GO" id="GO:0003924">
    <property type="term" value="F:GTPase activity"/>
    <property type="evidence" value="ECO:0007669"/>
    <property type="project" value="InterPro"/>
</dbReference>
<dbReference type="Proteomes" id="UP000194127">
    <property type="component" value="Unassembled WGS sequence"/>
</dbReference>
<feature type="compositionally biased region" description="Low complexity" evidence="1">
    <location>
        <begin position="214"/>
        <end position="225"/>
    </location>
</feature>
<dbReference type="Pfam" id="PF01031">
    <property type="entry name" value="Dynamin_M"/>
    <property type="match status" value="1"/>
</dbReference>
<dbReference type="Pfam" id="PF02212">
    <property type="entry name" value="GED"/>
    <property type="match status" value="1"/>
</dbReference>
<dbReference type="AlphaFoldDB" id="A0A1X6N5A2"/>
<organism evidence="3 4">
    <name type="scientific">Postia placenta MAD-698-R-SB12</name>
    <dbReference type="NCBI Taxonomy" id="670580"/>
    <lineage>
        <taxon>Eukaryota</taxon>
        <taxon>Fungi</taxon>
        <taxon>Dikarya</taxon>
        <taxon>Basidiomycota</taxon>
        <taxon>Agaricomycotina</taxon>
        <taxon>Agaricomycetes</taxon>
        <taxon>Polyporales</taxon>
        <taxon>Adustoporiaceae</taxon>
        <taxon>Rhodonia</taxon>
    </lineage>
</organism>
<name>A0A1X6N5A2_9APHY</name>
<dbReference type="RefSeq" id="XP_024340569.1">
    <property type="nucleotide sequence ID" value="XM_024488772.1"/>
</dbReference>
<protein>
    <recommendedName>
        <fullName evidence="2">GED domain-containing protein</fullName>
    </recommendedName>
</protein>
<dbReference type="Gene3D" id="1.20.120.1240">
    <property type="entry name" value="Dynamin, middle domain"/>
    <property type="match status" value="1"/>
</dbReference>
<dbReference type="InterPro" id="IPR003130">
    <property type="entry name" value="GED"/>
</dbReference>
<feature type="domain" description="GED" evidence="2">
    <location>
        <begin position="342"/>
        <end position="438"/>
    </location>
</feature>
<accession>A0A1X6N5A2</accession>
<proteinExistence type="predicted"/>
<dbReference type="EMBL" id="KZ110595">
    <property type="protein sequence ID" value="OSX63775.1"/>
    <property type="molecule type" value="Genomic_DNA"/>
</dbReference>
<evidence type="ECO:0000313" key="3">
    <source>
        <dbReference type="EMBL" id="OSX63775.1"/>
    </source>
</evidence>